<dbReference type="AlphaFoldDB" id="A0A6I2M484"/>
<dbReference type="RefSeq" id="WP_070878304.1">
    <property type="nucleotide sequence ID" value="NZ_CAJGAA010000001.1"/>
</dbReference>
<dbReference type="EMBL" id="WKKF01000001">
    <property type="protein sequence ID" value="MRX52779.1"/>
    <property type="molecule type" value="Genomic_DNA"/>
</dbReference>
<keyword evidence="2" id="KW-1185">Reference proteome</keyword>
<reference evidence="1 2" key="1">
    <citation type="submission" date="2019-11" db="EMBL/GenBank/DDBJ databases">
        <title>Bacillus idriensis genome.</title>
        <authorList>
            <person name="Konopka E.N."/>
            <person name="Newman J.D."/>
        </authorList>
    </citation>
    <scope>NUCLEOTIDE SEQUENCE [LARGE SCALE GENOMIC DNA]</scope>
    <source>
        <strain evidence="1 2">DSM 19097</strain>
    </source>
</reference>
<evidence type="ECO:0000313" key="2">
    <source>
        <dbReference type="Proteomes" id="UP000441585"/>
    </source>
</evidence>
<sequence>MSEAKKDHNEIPIVKLGDFSFSPPGPMGWSSAEYESMLADPEMFLSQYKIKHPEPQNENIMLVELPVRNRRNSAMNQTAFAPVKKEAAPVKKEAVSKEKIATSAVPVKTDVFEPAIMEAVQDDQDTFNYDQLVEQLIDEDPDFYNIQDDGFFIGIGKRKSKTYSSRRTNRVIFI</sequence>
<dbReference type="Proteomes" id="UP000441585">
    <property type="component" value="Unassembled WGS sequence"/>
</dbReference>
<proteinExistence type="predicted"/>
<comment type="caution">
    <text evidence="1">The sequence shown here is derived from an EMBL/GenBank/DDBJ whole genome shotgun (WGS) entry which is preliminary data.</text>
</comment>
<name>A0A6I2M484_9BACI</name>
<accession>A0A6I2M484</accession>
<protein>
    <submittedName>
        <fullName evidence="1">Uncharacterized protein</fullName>
    </submittedName>
</protein>
<organism evidence="1 2">
    <name type="scientific">Metabacillus idriensis</name>
    <dbReference type="NCBI Taxonomy" id="324768"/>
    <lineage>
        <taxon>Bacteria</taxon>
        <taxon>Bacillati</taxon>
        <taxon>Bacillota</taxon>
        <taxon>Bacilli</taxon>
        <taxon>Bacillales</taxon>
        <taxon>Bacillaceae</taxon>
        <taxon>Metabacillus</taxon>
    </lineage>
</organism>
<gene>
    <name evidence="1" type="ORF">GJU41_02235</name>
</gene>
<evidence type="ECO:0000313" key="1">
    <source>
        <dbReference type="EMBL" id="MRX52779.1"/>
    </source>
</evidence>